<name>A0A9Q8YJR6_ENSAD</name>
<keyword evidence="2" id="KW-0614">Plasmid</keyword>
<reference evidence="2" key="1">
    <citation type="submission" date="2022-06" db="EMBL/GenBank/DDBJ databases">
        <title>Physiological and biochemical characterization and genomic elucidation of a strain of the genus Ensifer adhaerens M8 that combines arsenic oxidation and chromium reduction.</title>
        <authorList>
            <person name="Li X."/>
            <person name="Yu c."/>
        </authorList>
    </citation>
    <scope>NUCLEOTIDE SEQUENCE</scope>
    <source>
        <strain evidence="2">M8</strain>
        <plasmid evidence="2">pD</plasmid>
    </source>
</reference>
<geneLocation type="plasmid" evidence="2 3">
    <name>pD</name>
</geneLocation>
<keyword evidence="1" id="KW-0472">Membrane</keyword>
<organism evidence="2 3">
    <name type="scientific">Ensifer adhaerens</name>
    <name type="common">Sinorhizobium morelense</name>
    <dbReference type="NCBI Taxonomy" id="106592"/>
    <lineage>
        <taxon>Bacteria</taxon>
        <taxon>Pseudomonadati</taxon>
        <taxon>Pseudomonadota</taxon>
        <taxon>Alphaproteobacteria</taxon>
        <taxon>Hyphomicrobiales</taxon>
        <taxon>Rhizobiaceae</taxon>
        <taxon>Sinorhizobium/Ensifer group</taxon>
        <taxon>Ensifer</taxon>
    </lineage>
</organism>
<gene>
    <name evidence="2" type="ORF">NE863_35875</name>
</gene>
<dbReference type="Proteomes" id="UP001055460">
    <property type="component" value="Plasmid pD"/>
</dbReference>
<dbReference type="RefSeq" id="WP_252161697.1">
    <property type="nucleotide sequence ID" value="NZ_CP098811.1"/>
</dbReference>
<feature type="transmembrane region" description="Helical" evidence="1">
    <location>
        <begin position="133"/>
        <end position="153"/>
    </location>
</feature>
<feature type="transmembrane region" description="Helical" evidence="1">
    <location>
        <begin position="54"/>
        <end position="76"/>
    </location>
</feature>
<dbReference type="EMBL" id="CP098811">
    <property type="protein sequence ID" value="USJ28639.1"/>
    <property type="molecule type" value="Genomic_DNA"/>
</dbReference>
<evidence type="ECO:0000313" key="2">
    <source>
        <dbReference type="EMBL" id="USJ28639.1"/>
    </source>
</evidence>
<evidence type="ECO:0008006" key="4">
    <source>
        <dbReference type="Google" id="ProtNLM"/>
    </source>
</evidence>
<protein>
    <recommendedName>
        <fullName evidence="4">DUF2269 domain-containing protein</fullName>
    </recommendedName>
</protein>
<dbReference type="AlphaFoldDB" id="A0A9Q8YJR6"/>
<sequence>MMMTPLLRKIALIAHIVTSVGSLGAVAGFLALSVAGLASEDTQTITSVYVAMDVIARSVILTLVLASLMTVLIQSLGTPWGLFRHYWVLAKLLLTTPTVIVLVLQMDGIAYIATTAAETALSSADFLGLRRSLVVHAAGGLAVLLVATVLSVYKPRGLTRYGWRRSQSSERERT</sequence>
<evidence type="ECO:0000313" key="3">
    <source>
        <dbReference type="Proteomes" id="UP001055460"/>
    </source>
</evidence>
<feature type="transmembrane region" description="Helical" evidence="1">
    <location>
        <begin position="88"/>
        <end position="113"/>
    </location>
</feature>
<evidence type="ECO:0000256" key="1">
    <source>
        <dbReference type="SAM" id="Phobius"/>
    </source>
</evidence>
<proteinExistence type="predicted"/>
<keyword evidence="1" id="KW-0812">Transmembrane</keyword>
<accession>A0A9Q8YJR6</accession>
<keyword evidence="1" id="KW-1133">Transmembrane helix</keyword>